<reference evidence="1" key="1">
    <citation type="submission" date="2020-10" db="EMBL/GenBank/DDBJ databases">
        <authorList>
            <person name="Castelo-Branco R."/>
            <person name="Eusebio N."/>
            <person name="Adriana R."/>
            <person name="Vieira A."/>
            <person name="Brugerolle De Fraissinette N."/>
            <person name="Rezende De Castro R."/>
            <person name="Schneider M.P."/>
            <person name="Vasconcelos V."/>
            <person name="Leao P.N."/>
        </authorList>
    </citation>
    <scope>NUCLEOTIDE SEQUENCE</scope>
    <source>
        <strain evidence="1">LEGE 06105</strain>
    </source>
</reference>
<proteinExistence type="predicted"/>
<organism evidence="1 2">
    <name type="scientific">Plectonema cf. radiosum LEGE 06105</name>
    <dbReference type="NCBI Taxonomy" id="945769"/>
    <lineage>
        <taxon>Bacteria</taxon>
        <taxon>Bacillati</taxon>
        <taxon>Cyanobacteriota</taxon>
        <taxon>Cyanophyceae</taxon>
        <taxon>Oscillatoriophycideae</taxon>
        <taxon>Oscillatoriales</taxon>
        <taxon>Microcoleaceae</taxon>
        <taxon>Plectonema</taxon>
    </lineage>
</organism>
<dbReference type="AlphaFoldDB" id="A0A8J7FDX0"/>
<dbReference type="EMBL" id="JADEWL010000211">
    <property type="protein sequence ID" value="MBE9216844.1"/>
    <property type="molecule type" value="Genomic_DNA"/>
</dbReference>
<accession>A0A8J7FDX0</accession>
<gene>
    <name evidence="1" type="ORF">IQ247_30040</name>
</gene>
<protein>
    <submittedName>
        <fullName evidence="1">Uncharacterized protein</fullName>
    </submittedName>
</protein>
<evidence type="ECO:0000313" key="1">
    <source>
        <dbReference type="EMBL" id="MBE9216844.1"/>
    </source>
</evidence>
<evidence type="ECO:0000313" key="2">
    <source>
        <dbReference type="Proteomes" id="UP000620559"/>
    </source>
</evidence>
<name>A0A8J7FDX0_9CYAN</name>
<sequence length="93" mass="10848">MLHNYNGETLSIYEWLSRAGFKNSDVFRMDPELIRHLHKQWFVYREIVQTCMSETGCSDPGELEINHPYRTPQIPQLASSYSLELGHITAVYS</sequence>
<dbReference type="Proteomes" id="UP000620559">
    <property type="component" value="Unassembled WGS sequence"/>
</dbReference>
<keyword evidence="2" id="KW-1185">Reference proteome</keyword>
<dbReference type="RefSeq" id="WP_193925667.1">
    <property type="nucleotide sequence ID" value="NZ_JADEWL010000211.1"/>
</dbReference>
<comment type="caution">
    <text evidence="1">The sequence shown here is derived from an EMBL/GenBank/DDBJ whole genome shotgun (WGS) entry which is preliminary data.</text>
</comment>